<comment type="caution">
    <text evidence="1">The sequence shown here is derived from an EMBL/GenBank/DDBJ whole genome shotgun (WGS) entry which is preliminary data.</text>
</comment>
<accession>A0AAV5JTP3</accession>
<dbReference type="Proteomes" id="UP001054252">
    <property type="component" value="Unassembled WGS sequence"/>
</dbReference>
<dbReference type="EMBL" id="BPVZ01000042">
    <property type="protein sequence ID" value="GKV14912.1"/>
    <property type="molecule type" value="Genomic_DNA"/>
</dbReference>
<gene>
    <name evidence="1" type="ORF">SLEP1_g25714</name>
</gene>
<sequence>MTQDTSSEEASVVMAGSILQSSVMVIRNTFSVLGPDTQEERLRGSGKFLLEIAISVMDVKMHGLCVDAAITGVMLLH</sequence>
<proteinExistence type="predicted"/>
<dbReference type="AlphaFoldDB" id="A0AAV5JTP3"/>
<evidence type="ECO:0000313" key="1">
    <source>
        <dbReference type="EMBL" id="GKV14912.1"/>
    </source>
</evidence>
<reference evidence="1 2" key="1">
    <citation type="journal article" date="2021" name="Commun. Biol.">
        <title>The genome of Shorea leprosula (Dipterocarpaceae) highlights the ecological relevance of drought in aseasonal tropical rainforests.</title>
        <authorList>
            <person name="Ng K.K.S."/>
            <person name="Kobayashi M.J."/>
            <person name="Fawcett J.A."/>
            <person name="Hatakeyama M."/>
            <person name="Paape T."/>
            <person name="Ng C.H."/>
            <person name="Ang C.C."/>
            <person name="Tnah L.H."/>
            <person name="Lee C.T."/>
            <person name="Nishiyama T."/>
            <person name="Sese J."/>
            <person name="O'Brien M.J."/>
            <person name="Copetti D."/>
            <person name="Mohd Noor M.I."/>
            <person name="Ong R.C."/>
            <person name="Putra M."/>
            <person name="Sireger I.Z."/>
            <person name="Indrioko S."/>
            <person name="Kosugi Y."/>
            <person name="Izuno A."/>
            <person name="Isagi Y."/>
            <person name="Lee S.L."/>
            <person name="Shimizu K.K."/>
        </authorList>
    </citation>
    <scope>NUCLEOTIDE SEQUENCE [LARGE SCALE GENOMIC DNA]</scope>
    <source>
        <strain evidence="1">214</strain>
    </source>
</reference>
<name>A0AAV5JTP3_9ROSI</name>
<organism evidence="1 2">
    <name type="scientific">Rubroshorea leprosula</name>
    <dbReference type="NCBI Taxonomy" id="152421"/>
    <lineage>
        <taxon>Eukaryota</taxon>
        <taxon>Viridiplantae</taxon>
        <taxon>Streptophyta</taxon>
        <taxon>Embryophyta</taxon>
        <taxon>Tracheophyta</taxon>
        <taxon>Spermatophyta</taxon>
        <taxon>Magnoliopsida</taxon>
        <taxon>eudicotyledons</taxon>
        <taxon>Gunneridae</taxon>
        <taxon>Pentapetalae</taxon>
        <taxon>rosids</taxon>
        <taxon>malvids</taxon>
        <taxon>Malvales</taxon>
        <taxon>Dipterocarpaceae</taxon>
        <taxon>Rubroshorea</taxon>
    </lineage>
</organism>
<keyword evidence="2" id="KW-1185">Reference proteome</keyword>
<evidence type="ECO:0000313" key="2">
    <source>
        <dbReference type="Proteomes" id="UP001054252"/>
    </source>
</evidence>
<protein>
    <submittedName>
        <fullName evidence="1">Uncharacterized protein</fullName>
    </submittedName>
</protein>